<dbReference type="STRING" id="1288291.A0A059F0Q9"/>
<evidence type="ECO:0000256" key="2">
    <source>
        <dbReference type="ARBA" id="ARBA00022730"/>
    </source>
</evidence>
<dbReference type="FunFam" id="3.90.930.12:FF:000008">
    <property type="entry name" value="50S ribosomal protein L6"/>
    <property type="match status" value="1"/>
</dbReference>
<dbReference type="AlphaFoldDB" id="A0A059F0Q9"/>
<keyword evidence="2" id="KW-0699">rRNA-binding</keyword>
<evidence type="ECO:0000256" key="1">
    <source>
        <dbReference type="ARBA" id="ARBA00009356"/>
    </source>
</evidence>
<evidence type="ECO:0000256" key="3">
    <source>
        <dbReference type="ARBA" id="ARBA00022884"/>
    </source>
</evidence>
<comment type="similarity">
    <text evidence="1">Belongs to the universal ribosomal protein uL6 family.</text>
</comment>
<reference evidence="7" key="1">
    <citation type="submission" date="2013-02" db="EMBL/GenBank/DDBJ databases">
        <authorList>
            <consortium name="The Broad Institute Genome Sequencing Platform"/>
            <person name="Cuomo C."/>
            <person name="Becnel J."/>
            <person name="Sanscrainte N."/>
            <person name="Walker B."/>
            <person name="Young S.K."/>
            <person name="Zeng Q."/>
            <person name="Gargeya S."/>
            <person name="Fitzgerald M."/>
            <person name="Haas B."/>
            <person name="Abouelleil A."/>
            <person name="Alvarado L."/>
            <person name="Arachchi H.M."/>
            <person name="Berlin A.M."/>
            <person name="Chapman S.B."/>
            <person name="Dewar J."/>
            <person name="Goldberg J."/>
            <person name="Griggs A."/>
            <person name="Gujja S."/>
            <person name="Hansen M."/>
            <person name="Howarth C."/>
            <person name="Imamovic A."/>
            <person name="Larimer J."/>
            <person name="McCowan C."/>
            <person name="Murphy C."/>
            <person name="Neiman D."/>
            <person name="Pearson M."/>
            <person name="Priest M."/>
            <person name="Roberts A."/>
            <person name="Saif S."/>
            <person name="Shea T."/>
            <person name="Sisk P."/>
            <person name="Sykes S."/>
            <person name="Wortman J."/>
            <person name="Nusbaum C."/>
            <person name="Birren B."/>
        </authorList>
    </citation>
    <scope>NUCLEOTIDE SEQUENCE [LARGE SCALE GENOMIC DNA]</scope>
    <source>
        <strain evidence="7">PRA339</strain>
    </source>
</reference>
<proteinExistence type="inferred from homology"/>
<dbReference type="EMBL" id="KK365158">
    <property type="protein sequence ID" value="KCZ80893.1"/>
    <property type="molecule type" value="Genomic_DNA"/>
</dbReference>
<name>A0A059F0Q9_9MICR</name>
<reference evidence="6 7" key="2">
    <citation type="submission" date="2014-03" db="EMBL/GenBank/DDBJ databases">
        <title>The Genome Sequence of Anncaliia algerae insect isolate PRA339.</title>
        <authorList>
            <consortium name="The Broad Institute Genome Sequencing Platform"/>
            <consortium name="The Broad Institute Genome Sequencing Center for Infectious Disease"/>
            <person name="Cuomo C."/>
            <person name="Becnel J."/>
            <person name="Sanscrainte N."/>
            <person name="Walker B."/>
            <person name="Young S.K."/>
            <person name="Zeng Q."/>
            <person name="Gargeya S."/>
            <person name="Fitzgerald M."/>
            <person name="Haas B."/>
            <person name="Abouelleil A."/>
            <person name="Alvarado L."/>
            <person name="Arachchi H.M."/>
            <person name="Berlin A.M."/>
            <person name="Chapman S.B."/>
            <person name="Dewar J."/>
            <person name="Goldberg J."/>
            <person name="Griggs A."/>
            <person name="Gujja S."/>
            <person name="Hansen M."/>
            <person name="Howarth C."/>
            <person name="Imamovic A."/>
            <person name="Larimer J."/>
            <person name="McCowan C."/>
            <person name="Murphy C."/>
            <person name="Neiman D."/>
            <person name="Pearson M."/>
            <person name="Priest M."/>
            <person name="Roberts A."/>
            <person name="Saif S."/>
            <person name="Shea T."/>
            <person name="Sisk P."/>
            <person name="Sykes S."/>
            <person name="Wortman J."/>
            <person name="Nusbaum C."/>
            <person name="Birren B."/>
        </authorList>
    </citation>
    <scope>NUCLEOTIDE SEQUENCE [LARGE SCALE GENOMIC DNA]</scope>
    <source>
        <strain evidence="6 7">PRA339</strain>
    </source>
</reference>
<keyword evidence="7" id="KW-1185">Reference proteome</keyword>
<dbReference type="InterPro" id="IPR000702">
    <property type="entry name" value="Ribosomal_uL6-like"/>
</dbReference>
<organism evidence="6 7">
    <name type="scientific">Anncaliia algerae PRA339</name>
    <dbReference type="NCBI Taxonomy" id="1288291"/>
    <lineage>
        <taxon>Eukaryota</taxon>
        <taxon>Fungi</taxon>
        <taxon>Fungi incertae sedis</taxon>
        <taxon>Microsporidia</taxon>
        <taxon>Tubulinosematoidea</taxon>
        <taxon>Tubulinosematidae</taxon>
        <taxon>Anncaliia</taxon>
    </lineage>
</organism>
<keyword evidence="5" id="KW-0687">Ribonucleoprotein</keyword>
<dbReference type="GO" id="GO:0022625">
    <property type="term" value="C:cytosolic large ribosomal subunit"/>
    <property type="evidence" value="ECO:0007669"/>
    <property type="project" value="TreeGrafter"/>
</dbReference>
<gene>
    <name evidence="6" type="ORF">H312_01666</name>
</gene>
<dbReference type="GO" id="GO:0019843">
    <property type="term" value="F:rRNA binding"/>
    <property type="evidence" value="ECO:0007669"/>
    <property type="project" value="UniProtKB-KW"/>
</dbReference>
<dbReference type="PIRSF" id="PIRSF002162">
    <property type="entry name" value="Ribosomal_L6"/>
    <property type="match status" value="1"/>
</dbReference>
<evidence type="ECO:0000256" key="5">
    <source>
        <dbReference type="ARBA" id="ARBA00023274"/>
    </source>
</evidence>
<dbReference type="GO" id="GO:0002181">
    <property type="term" value="P:cytoplasmic translation"/>
    <property type="evidence" value="ECO:0007669"/>
    <property type="project" value="TreeGrafter"/>
</dbReference>
<dbReference type="Proteomes" id="UP000030655">
    <property type="component" value="Unassembled WGS sequence"/>
</dbReference>
<keyword evidence="4" id="KW-0689">Ribosomal protein</keyword>
<dbReference type="GO" id="GO:0003735">
    <property type="term" value="F:structural constituent of ribosome"/>
    <property type="evidence" value="ECO:0007669"/>
    <property type="project" value="InterPro"/>
</dbReference>
<dbReference type="PANTHER" id="PTHR11655">
    <property type="entry name" value="60S/50S RIBOSOMAL PROTEIN L6/L9"/>
    <property type="match status" value="1"/>
</dbReference>
<keyword evidence="3" id="KW-0694">RNA-binding</keyword>
<accession>A0A059F0Q9</accession>
<dbReference type="OrthoDB" id="10252633at2759"/>
<evidence type="ECO:0000256" key="4">
    <source>
        <dbReference type="ARBA" id="ARBA00022980"/>
    </source>
</evidence>
<evidence type="ECO:0000313" key="7">
    <source>
        <dbReference type="Proteomes" id="UP000030655"/>
    </source>
</evidence>
<dbReference type="InterPro" id="IPR036789">
    <property type="entry name" value="Ribosomal_uL6-like_a/b-dom_sf"/>
</dbReference>
<dbReference type="PANTHER" id="PTHR11655:SF16">
    <property type="entry name" value="60S RIBOSOMAL PROTEIN L9"/>
    <property type="match status" value="1"/>
</dbReference>
<sequence length="187" mass="21036">MKRLLVEELVTIPEGCIVDINKKVITITGSKATIVKDMSHFILYFDLHENSIRIRLWNGVSRERNKLITAASILKNAINGCMIGYSYTLKVVNKHFPMNLEIAKGGKEVVVKNFLGQKAVRRFKMHGQSVASLGEDKDYLIIQGPSIEEVSQSAGSIQENCQVKKFDSRTFLDGIYFVKKGLIETDL</sequence>
<evidence type="ECO:0000313" key="6">
    <source>
        <dbReference type="EMBL" id="KCZ80893.1"/>
    </source>
</evidence>
<dbReference type="Gene3D" id="3.90.930.12">
    <property type="entry name" value="Ribosomal protein L6, alpha-beta domain"/>
    <property type="match status" value="2"/>
</dbReference>
<dbReference type="HOGENOM" id="CLU_065464_0_0_1"/>
<protein>
    <submittedName>
        <fullName evidence="6">Uncharacterized protein</fullName>
    </submittedName>
</protein>
<dbReference type="VEuPathDB" id="MicrosporidiaDB:H312_01666"/>
<dbReference type="SUPFAM" id="SSF56053">
    <property type="entry name" value="Ribosomal protein L6"/>
    <property type="match status" value="2"/>
</dbReference>